<evidence type="ECO:0000259" key="7">
    <source>
        <dbReference type="PROSITE" id="PS50893"/>
    </source>
</evidence>
<keyword evidence="3" id="KW-0472">Membrane</keyword>
<dbReference type="PROSITE" id="PS00211">
    <property type="entry name" value="ABC_TRANSPORTER_1"/>
    <property type="match status" value="1"/>
</dbReference>
<dbReference type="Gene3D" id="3.40.50.300">
    <property type="entry name" value="P-loop containing nucleotide triphosphate hydrolases"/>
    <property type="match status" value="1"/>
</dbReference>
<evidence type="ECO:0000256" key="6">
    <source>
        <dbReference type="ARBA" id="ARBA00022970"/>
    </source>
</evidence>
<evidence type="ECO:0000256" key="1">
    <source>
        <dbReference type="ARBA" id="ARBA00005417"/>
    </source>
</evidence>
<name>W8WUV0_CASD6</name>
<evidence type="ECO:0000313" key="8">
    <source>
        <dbReference type="EMBL" id="CDM23329.1"/>
    </source>
</evidence>
<dbReference type="KEGG" id="cdn:BN940_04281"/>
<dbReference type="InterPro" id="IPR017871">
    <property type="entry name" value="ABC_transporter-like_CS"/>
</dbReference>
<keyword evidence="2" id="KW-0813">Transport</keyword>
<dbReference type="Pfam" id="PF00005">
    <property type="entry name" value="ABC_tran"/>
    <property type="match status" value="1"/>
</dbReference>
<proteinExistence type="inferred from homology"/>
<evidence type="ECO:0000256" key="4">
    <source>
        <dbReference type="ARBA" id="ARBA00022741"/>
    </source>
</evidence>
<dbReference type="InterPro" id="IPR027417">
    <property type="entry name" value="P-loop_NTPase"/>
</dbReference>
<dbReference type="GO" id="GO:0015658">
    <property type="term" value="F:branched-chain amino acid transmembrane transporter activity"/>
    <property type="evidence" value="ECO:0007669"/>
    <property type="project" value="TreeGrafter"/>
</dbReference>
<evidence type="ECO:0000256" key="3">
    <source>
        <dbReference type="ARBA" id="ARBA00022475"/>
    </source>
</evidence>
<dbReference type="GO" id="GO:0005524">
    <property type="term" value="F:ATP binding"/>
    <property type="evidence" value="ECO:0007669"/>
    <property type="project" value="UniProtKB-KW"/>
</dbReference>
<sequence length="234" mass="25506">MTQLQACDLKASYGDFQALYGIDLVLNQGEMLAIIGANGAGKTSLLRALSGTLPAQGRDITLHGRPIGHLPAHEIVALGIAMIPEGRRLFPSLDVEENLLMGAYVGRPGPWSLRSVYRLFPDLMAFRKTPATQLSGGQQQMVAIGRALMSNPEILLCDEVSLGLAPVIVRRVYQAFPEIRRQGVSIILVEQDIRQALSSADRMMCLCEGRVVLQGKAQAFGQEEISRAYFGVDR</sequence>
<dbReference type="PANTHER" id="PTHR43820">
    <property type="entry name" value="HIGH-AFFINITY BRANCHED-CHAIN AMINO ACID TRANSPORT ATP-BINDING PROTEIN LIVF"/>
    <property type="match status" value="1"/>
</dbReference>
<dbReference type="InterPro" id="IPR003593">
    <property type="entry name" value="AAA+_ATPase"/>
</dbReference>
<dbReference type="SMART" id="SM00382">
    <property type="entry name" value="AAA"/>
    <property type="match status" value="1"/>
</dbReference>
<dbReference type="EMBL" id="HG916765">
    <property type="protein sequence ID" value="CDM23329.1"/>
    <property type="molecule type" value="Genomic_DNA"/>
</dbReference>
<keyword evidence="5 8" id="KW-0067">ATP-binding</keyword>
<dbReference type="HOGENOM" id="CLU_000604_1_2_4"/>
<dbReference type="AlphaFoldDB" id="W8WUV0"/>
<comment type="similarity">
    <text evidence="1">Belongs to the ABC transporter superfamily.</text>
</comment>
<dbReference type="GO" id="GO:0016887">
    <property type="term" value="F:ATP hydrolysis activity"/>
    <property type="evidence" value="ECO:0007669"/>
    <property type="project" value="InterPro"/>
</dbReference>
<feature type="domain" description="ABC transporter" evidence="7">
    <location>
        <begin position="4"/>
        <end position="233"/>
    </location>
</feature>
<reference evidence="8 9" key="1">
    <citation type="journal article" date="2014" name="BMC Microbiol.">
        <title>The oxygen-independent metabolism of cyclic monoterpenes in Castellaniella defragrans 65Phen.</title>
        <authorList>
            <person name="Petasch J."/>
            <person name="Disch E.M."/>
            <person name="Markert S."/>
            <person name="Becher D."/>
            <person name="Schweder T."/>
            <person name="Huttel B."/>
            <person name="Reinhardt R."/>
            <person name="Harder J."/>
        </authorList>
    </citation>
    <scope>NUCLEOTIDE SEQUENCE [LARGE SCALE GENOMIC DNA]</scope>
    <source>
        <strain evidence="8">65Phen</strain>
    </source>
</reference>
<evidence type="ECO:0000256" key="2">
    <source>
        <dbReference type="ARBA" id="ARBA00022448"/>
    </source>
</evidence>
<dbReference type="PROSITE" id="PS50893">
    <property type="entry name" value="ABC_TRANSPORTER_2"/>
    <property type="match status" value="1"/>
</dbReference>
<dbReference type="STRING" id="1437824.BN940_04281"/>
<dbReference type="RefSeq" id="WP_043680447.1">
    <property type="nucleotide sequence ID" value="NZ_HG916765.1"/>
</dbReference>
<dbReference type="eggNOG" id="COG0410">
    <property type="taxonomic scope" value="Bacteria"/>
</dbReference>
<dbReference type="PATRIC" id="fig|1437824.5.peg.849"/>
<keyword evidence="4" id="KW-0547">Nucleotide-binding</keyword>
<dbReference type="InterPro" id="IPR052156">
    <property type="entry name" value="BCAA_Transport_ATP-bd_LivF"/>
</dbReference>
<dbReference type="OrthoDB" id="9776369at2"/>
<dbReference type="GO" id="GO:0015807">
    <property type="term" value="P:L-amino acid transport"/>
    <property type="evidence" value="ECO:0007669"/>
    <property type="project" value="TreeGrafter"/>
</dbReference>
<keyword evidence="9" id="KW-1185">Reference proteome</keyword>
<dbReference type="PANTHER" id="PTHR43820:SF5">
    <property type="entry name" value="HIGH-AFFINITY BRANCHED-CHAIN AMINO ACID TRANSPORT ATP-BINDING PROTEIN"/>
    <property type="match status" value="1"/>
</dbReference>
<keyword evidence="6" id="KW-0029">Amino-acid transport</keyword>
<dbReference type="Proteomes" id="UP000019805">
    <property type="component" value="Chromosome"/>
</dbReference>
<evidence type="ECO:0000313" key="9">
    <source>
        <dbReference type="Proteomes" id="UP000019805"/>
    </source>
</evidence>
<dbReference type="InterPro" id="IPR003439">
    <property type="entry name" value="ABC_transporter-like_ATP-bd"/>
</dbReference>
<evidence type="ECO:0000256" key="5">
    <source>
        <dbReference type="ARBA" id="ARBA00022840"/>
    </source>
</evidence>
<keyword evidence="3" id="KW-1003">Cell membrane</keyword>
<dbReference type="SUPFAM" id="SSF52540">
    <property type="entry name" value="P-loop containing nucleoside triphosphate hydrolases"/>
    <property type="match status" value="1"/>
</dbReference>
<gene>
    <name evidence="8" type="ORF">BN940_04281</name>
</gene>
<dbReference type="CDD" id="cd03224">
    <property type="entry name" value="ABC_TM1139_LivF_branched"/>
    <property type="match status" value="1"/>
</dbReference>
<accession>W8WUV0</accession>
<organism evidence="8 9">
    <name type="scientific">Castellaniella defragrans (strain DSM 12143 / CCUG 39792 / 65Phen)</name>
    <name type="common">Alcaligenes defragrans</name>
    <dbReference type="NCBI Taxonomy" id="1437824"/>
    <lineage>
        <taxon>Bacteria</taxon>
        <taxon>Pseudomonadati</taxon>
        <taxon>Pseudomonadota</taxon>
        <taxon>Betaproteobacteria</taxon>
        <taxon>Burkholderiales</taxon>
        <taxon>Alcaligenaceae</taxon>
        <taxon>Castellaniella</taxon>
    </lineage>
</organism>
<protein>
    <submittedName>
        <fullName evidence="8">Branched-chain amino acid transport ATP-binding protein LivF</fullName>
    </submittedName>
</protein>